<evidence type="ECO:0000256" key="1">
    <source>
        <dbReference type="ARBA" id="ARBA00004141"/>
    </source>
</evidence>
<dbReference type="AlphaFoldDB" id="A0A0M0KNT2"/>
<dbReference type="RefSeq" id="WP_053431896.1">
    <property type="nucleotide sequence ID" value="NZ_CP040441.1"/>
</dbReference>
<evidence type="ECO:0000256" key="3">
    <source>
        <dbReference type="ARBA" id="ARBA00022989"/>
    </source>
</evidence>
<gene>
    <name evidence="6" type="ORF">AMD02_15255</name>
</gene>
<feature type="transmembrane region" description="Helical" evidence="5">
    <location>
        <begin position="142"/>
        <end position="159"/>
    </location>
</feature>
<protein>
    <submittedName>
        <fullName evidence="6">Cobalt transporter</fullName>
    </submittedName>
</protein>
<dbReference type="InterPro" id="IPR003339">
    <property type="entry name" value="ABC/ECF_trnsptr_transmembrane"/>
</dbReference>
<reference evidence="6" key="1">
    <citation type="submission" date="2015-08" db="EMBL/GenBank/DDBJ databases">
        <title>Complete DNA Sequence of Pseudomonas syringae pv. actinidiae, the Causal Agent of Kiwifruit Canker Disease.</title>
        <authorList>
            <person name="Rikkerink E.H.A."/>
            <person name="Fineran P.C."/>
        </authorList>
    </citation>
    <scope>NUCLEOTIDE SEQUENCE</scope>
    <source>
        <strain evidence="6">DSM 13666</strain>
    </source>
</reference>
<feature type="transmembrane region" description="Helical" evidence="5">
    <location>
        <begin position="79"/>
        <end position="102"/>
    </location>
</feature>
<feature type="transmembrane region" description="Helical" evidence="5">
    <location>
        <begin position="189"/>
        <end position="209"/>
    </location>
</feature>
<keyword evidence="4 5" id="KW-0472">Membrane</keyword>
<evidence type="ECO:0000256" key="5">
    <source>
        <dbReference type="SAM" id="Phobius"/>
    </source>
</evidence>
<dbReference type="GO" id="GO:0005886">
    <property type="term" value="C:plasma membrane"/>
    <property type="evidence" value="ECO:0007669"/>
    <property type="project" value="UniProtKB-ARBA"/>
</dbReference>
<comment type="subcellular location">
    <subcellularLocation>
        <location evidence="1">Membrane</location>
        <topology evidence="1">Multi-pass membrane protein</topology>
    </subcellularLocation>
</comment>
<accession>A0A0M0KNT2</accession>
<dbReference type="Pfam" id="PF02361">
    <property type="entry name" value="CbiQ"/>
    <property type="match status" value="1"/>
</dbReference>
<dbReference type="CDD" id="cd16914">
    <property type="entry name" value="EcfT"/>
    <property type="match status" value="1"/>
</dbReference>
<organism evidence="6">
    <name type="scientific">Halalkalibacterium halodurans</name>
    <name type="common">Bacillus halodurans</name>
    <dbReference type="NCBI Taxonomy" id="86665"/>
    <lineage>
        <taxon>Bacteria</taxon>
        <taxon>Bacillati</taxon>
        <taxon>Bacillota</taxon>
        <taxon>Bacilli</taxon>
        <taxon>Bacillales</taxon>
        <taxon>Bacillaceae</taxon>
        <taxon>Halalkalibacterium (ex Joshi et al. 2022)</taxon>
    </lineage>
</organism>
<evidence type="ECO:0000256" key="2">
    <source>
        <dbReference type="ARBA" id="ARBA00022692"/>
    </source>
</evidence>
<evidence type="ECO:0000313" key="6">
    <source>
        <dbReference type="EMBL" id="KOO40043.1"/>
    </source>
</evidence>
<sequence length="274" mass="31537">MEYSRKLLDKLSVEQLKIELLRTAYGNGDTFIAKLDPRTLFIWYLFFGFAPWFIYDESILFSLFLLMLAMTINSKVSPLILFILGIGLMSQAGYLFVVSWFFGGNLETIVPLMTLTLKLAIISLASIVVFNSMDPEKLSDGFLSIGMPGHVSFAISYGYRMLPNLMEEYHQIFLSFRLRGKAPETRGFLYIRSIIYFMRIAVRSFYPLILSSAKRARTTVEALETKGYSEALSSQKVKKIKLKHLHFGWRDYCFLSFSILYTLVVFIIFKGVIK</sequence>
<feature type="transmembrane region" description="Helical" evidence="5">
    <location>
        <begin position="41"/>
        <end position="67"/>
    </location>
</feature>
<dbReference type="GeneID" id="87596517"/>
<keyword evidence="2 5" id="KW-0812">Transmembrane</keyword>
<comment type="caution">
    <text evidence="6">The sequence shown here is derived from an EMBL/GenBank/DDBJ whole genome shotgun (WGS) entry which is preliminary data.</text>
</comment>
<feature type="transmembrane region" description="Helical" evidence="5">
    <location>
        <begin position="108"/>
        <end position="130"/>
    </location>
</feature>
<proteinExistence type="predicted"/>
<dbReference type="EMBL" id="LILD01000001">
    <property type="protein sequence ID" value="KOO40043.1"/>
    <property type="molecule type" value="Genomic_DNA"/>
</dbReference>
<feature type="transmembrane region" description="Helical" evidence="5">
    <location>
        <begin position="252"/>
        <end position="273"/>
    </location>
</feature>
<dbReference type="PATRIC" id="fig|136160.3.peg.3532"/>
<name>A0A0M0KNT2_ALKHA</name>
<evidence type="ECO:0000256" key="4">
    <source>
        <dbReference type="ARBA" id="ARBA00023136"/>
    </source>
</evidence>
<keyword evidence="3 5" id="KW-1133">Transmembrane helix</keyword>